<reference evidence="3" key="1">
    <citation type="journal article" date="2009" name="J. Bacteriol.">
        <title>Complete genome sequence of Erythrobacter litoralis HTCC2594.</title>
        <authorList>
            <person name="Oh H.M."/>
            <person name="Giovannoni S.J."/>
            <person name="Ferriera S."/>
            <person name="Johnson J."/>
            <person name="Cho J.C."/>
        </authorList>
    </citation>
    <scope>NUCLEOTIDE SEQUENCE [LARGE SCALE GENOMIC DNA]</scope>
    <source>
        <strain evidence="3">HTCC2594</strain>
    </source>
</reference>
<protein>
    <recommendedName>
        <fullName evidence="1">DUF6878 domain-containing protein</fullName>
    </recommendedName>
</protein>
<evidence type="ECO:0000313" key="3">
    <source>
        <dbReference type="Proteomes" id="UP000008808"/>
    </source>
</evidence>
<feature type="domain" description="DUF6878" evidence="1">
    <location>
        <begin position="30"/>
        <end position="146"/>
    </location>
</feature>
<dbReference type="AlphaFoldDB" id="Q2NDL3"/>
<dbReference type="Proteomes" id="UP000008808">
    <property type="component" value="Chromosome"/>
</dbReference>
<evidence type="ECO:0000313" key="2">
    <source>
        <dbReference type="EMBL" id="ABC62228.1"/>
    </source>
</evidence>
<dbReference type="RefSeq" id="WP_011413106.1">
    <property type="nucleotide sequence ID" value="NC_007722.1"/>
</dbReference>
<dbReference type="InterPro" id="IPR049243">
    <property type="entry name" value="DUF6878"/>
</dbReference>
<dbReference type="STRING" id="314225.ELI_00680"/>
<accession>Q2NDL3</accession>
<dbReference type="EMBL" id="CP000157">
    <property type="protein sequence ID" value="ABC62228.1"/>
    <property type="molecule type" value="Genomic_DNA"/>
</dbReference>
<keyword evidence="3" id="KW-1185">Reference proteome</keyword>
<organism evidence="2 3">
    <name type="scientific">Erythrobacter litoralis (strain HTCC2594)</name>
    <dbReference type="NCBI Taxonomy" id="314225"/>
    <lineage>
        <taxon>Bacteria</taxon>
        <taxon>Pseudomonadati</taxon>
        <taxon>Pseudomonadota</taxon>
        <taxon>Alphaproteobacteria</taxon>
        <taxon>Sphingomonadales</taxon>
        <taxon>Erythrobacteraceae</taxon>
        <taxon>Erythrobacter/Porphyrobacter group</taxon>
        <taxon>Erythrobacter</taxon>
    </lineage>
</organism>
<dbReference type="HOGENOM" id="CLU_130900_0_0_5"/>
<proteinExistence type="predicted"/>
<evidence type="ECO:0000259" key="1">
    <source>
        <dbReference type="Pfam" id="PF21798"/>
    </source>
</evidence>
<dbReference type="OrthoDB" id="7259981at2"/>
<dbReference type="KEGG" id="eli:ELI_00680"/>
<dbReference type="Pfam" id="PF21798">
    <property type="entry name" value="DUF6878"/>
    <property type="match status" value="1"/>
</dbReference>
<name>Q2NDL3_ERYLH</name>
<gene>
    <name evidence="2" type="ordered locus">ELI_00680</name>
</gene>
<sequence>MTDMTSMIADFASRQEERHEKRKLKLDHLKAVTLAALRTAEIASVEITFDGYGDSGSIDDITCLSADASIADCPEVQVAAPDGGESETEPPRTIPLSDALEEIGCIALELHHPGWEINEGSAGALEIDVAAGTFILECRTRFIDYDEQVTKI</sequence>
<dbReference type="eggNOG" id="ENOG502ZQZG">
    <property type="taxonomic scope" value="Bacteria"/>
</dbReference>